<reference evidence="3 4" key="1">
    <citation type="submission" date="2023-06" db="EMBL/GenBank/DDBJ databases">
        <title>Sporosarcina sp. nov., isolated from Korean traditional fermented seafood 'Jeotgal'.</title>
        <authorList>
            <person name="Yang A.I."/>
            <person name="Shin N.-R."/>
        </authorList>
    </citation>
    <scope>NUCLEOTIDE SEQUENCE [LARGE SCALE GENOMIC DNA]</scope>
    <source>
        <strain evidence="3 4">KCTC13119</strain>
    </source>
</reference>
<dbReference type="Proteomes" id="UP001282284">
    <property type="component" value="Unassembled WGS sequence"/>
</dbReference>
<accession>A0ABU4GEA0</accession>
<organism evidence="3 4">
    <name type="scientific">Sporosarcina saromensis</name>
    <dbReference type="NCBI Taxonomy" id="359365"/>
    <lineage>
        <taxon>Bacteria</taxon>
        <taxon>Bacillati</taxon>
        <taxon>Bacillota</taxon>
        <taxon>Bacilli</taxon>
        <taxon>Bacillales</taxon>
        <taxon>Caryophanaceae</taxon>
        <taxon>Sporosarcina</taxon>
    </lineage>
</organism>
<comment type="caution">
    <text evidence="3">The sequence shown here is derived from an EMBL/GenBank/DDBJ whole genome shotgun (WGS) entry which is preliminary data.</text>
</comment>
<evidence type="ECO:0000313" key="4">
    <source>
        <dbReference type="Proteomes" id="UP001282284"/>
    </source>
</evidence>
<evidence type="ECO:0000256" key="2">
    <source>
        <dbReference type="SAM" id="SignalP"/>
    </source>
</evidence>
<name>A0ABU4GEA0_9BACL</name>
<dbReference type="EMBL" id="JAUBDI010000039">
    <property type="protein sequence ID" value="MDW0115304.1"/>
    <property type="molecule type" value="Genomic_DNA"/>
</dbReference>
<gene>
    <name evidence="3" type="ORF">QT711_19320</name>
</gene>
<evidence type="ECO:0000313" key="3">
    <source>
        <dbReference type="EMBL" id="MDW0115304.1"/>
    </source>
</evidence>
<proteinExistence type="predicted"/>
<keyword evidence="2" id="KW-0732">Signal</keyword>
<feature type="region of interest" description="Disordered" evidence="1">
    <location>
        <begin position="24"/>
        <end position="49"/>
    </location>
</feature>
<sequence length="175" mass="19621">MRRIVFISFLVMFLLLMSACSTEKTKEVPSPSEESLEESGYTGMPPTPGVTVNNDVASIRRDRSCWEKPDKKCNIVHVEDFSSLLSGTRTMRVTPGEEILFSLPTNPGVPNELRGLDNIEIDLIQFFKGEESYVEHDGKSFNAPQEPGKYYYSAVVKWIGDIKGEASYAFSILVK</sequence>
<protein>
    <recommendedName>
        <fullName evidence="5">Lipoprotein</fullName>
    </recommendedName>
</protein>
<evidence type="ECO:0000256" key="1">
    <source>
        <dbReference type="SAM" id="MobiDB-lite"/>
    </source>
</evidence>
<evidence type="ECO:0008006" key="5">
    <source>
        <dbReference type="Google" id="ProtNLM"/>
    </source>
</evidence>
<feature type="chain" id="PRO_5046472172" description="Lipoprotein" evidence="2">
    <location>
        <begin position="24"/>
        <end position="175"/>
    </location>
</feature>
<keyword evidence="4" id="KW-1185">Reference proteome</keyword>
<dbReference type="PROSITE" id="PS51257">
    <property type="entry name" value="PROKAR_LIPOPROTEIN"/>
    <property type="match status" value="1"/>
</dbReference>
<feature type="signal peptide" evidence="2">
    <location>
        <begin position="1"/>
        <end position="23"/>
    </location>
</feature>